<dbReference type="Proteomes" id="UP000024635">
    <property type="component" value="Unassembled WGS sequence"/>
</dbReference>
<accession>A0A016VHM1</accession>
<comment type="caution">
    <text evidence="1">The sequence shown here is derived from an EMBL/GenBank/DDBJ whole genome shotgun (WGS) entry which is preliminary data.</text>
</comment>
<evidence type="ECO:0008006" key="3">
    <source>
        <dbReference type="Google" id="ProtNLM"/>
    </source>
</evidence>
<reference evidence="2" key="1">
    <citation type="journal article" date="2015" name="Nat. Genet.">
        <title>The genome and transcriptome of the zoonotic hookworm Ancylostoma ceylanicum identify infection-specific gene families.</title>
        <authorList>
            <person name="Schwarz E.M."/>
            <person name="Hu Y."/>
            <person name="Antoshechkin I."/>
            <person name="Miller M.M."/>
            <person name="Sternberg P.W."/>
            <person name="Aroian R.V."/>
        </authorList>
    </citation>
    <scope>NUCLEOTIDE SEQUENCE</scope>
    <source>
        <strain evidence="2">HY135</strain>
    </source>
</reference>
<dbReference type="OrthoDB" id="5844348at2759"/>
<dbReference type="EMBL" id="JARK01001346">
    <property type="protein sequence ID" value="EYC26278.1"/>
    <property type="molecule type" value="Genomic_DNA"/>
</dbReference>
<evidence type="ECO:0000313" key="2">
    <source>
        <dbReference type="Proteomes" id="UP000024635"/>
    </source>
</evidence>
<organism evidence="1 2">
    <name type="scientific">Ancylostoma ceylanicum</name>
    <dbReference type="NCBI Taxonomy" id="53326"/>
    <lineage>
        <taxon>Eukaryota</taxon>
        <taxon>Metazoa</taxon>
        <taxon>Ecdysozoa</taxon>
        <taxon>Nematoda</taxon>
        <taxon>Chromadorea</taxon>
        <taxon>Rhabditida</taxon>
        <taxon>Rhabditina</taxon>
        <taxon>Rhabditomorpha</taxon>
        <taxon>Strongyloidea</taxon>
        <taxon>Ancylostomatidae</taxon>
        <taxon>Ancylostomatinae</taxon>
        <taxon>Ancylostoma</taxon>
    </lineage>
</organism>
<gene>
    <name evidence="1" type="primary">Acey_s0010.g1061</name>
    <name evidence="1" type="ORF">Y032_0010g1061</name>
</gene>
<sequence>MRDEVGALYIGSRKLWQSVFGHLHVRIVVCDGRSKQIPRDLRPTRTSQLCTIIAEVVGGHIVLLLFAFLPDRKEVTYRSLFRWFRENIEPYGGDAAIADEPM</sequence>
<name>A0A016VHM1_9BILA</name>
<proteinExistence type="predicted"/>
<evidence type="ECO:0000313" key="1">
    <source>
        <dbReference type="EMBL" id="EYC26278.1"/>
    </source>
</evidence>
<keyword evidence="2" id="KW-1185">Reference proteome</keyword>
<dbReference type="AlphaFoldDB" id="A0A016VHM1"/>
<protein>
    <recommendedName>
        <fullName evidence="3">MULE transposase domain-containing protein</fullName>
    </recommendedName>
</protein>